<evidence type="ECO:0000256" key="1">
    <source>
        <dbReference type="SAM" id="MobiDB-lite"/>
    </source>
</evidence>
<dbReference type="Pfam" id="PF03357">
    <property type="entry name" value="Snf7"/>
    <property type="match status" value="1"/>
</dbReference>
<dbReference type="STRING" id="741276.A0A2S5BDP7"/>
<name>A0A2S5BDP7_9BASI</name>
<dbReference type="InterPro" id="IPR005024">
    <property type="entry name" value="Snf7_fam"/>
</dbReference>
<dbReference type="Proteomes" id="UP000237144">
    <property type="component" value="Unassembled WGS sequence"/>
</dbReference>
<accession>A0A2S5BDP7</accession>
<proteinExistence type="predicted"/>
<evidence type="ECO:0000313" key="2">
    <source>
        <dbReference type="EMBL" id="POY74887.1"/>
    </source>
</evidence>
<dbReference type="PANTHER" id="PTHR10476">
    <property type="entry name" value="CHARGED MULTIVESICULAR BODY PROTEIN"/>
    <property type="match status" value="1"/>
</dbReference>
<dbReference type="GO" id="GO:0007034">
    <property type="term" value="P:vacuolar transport"/>
    <property type="evidence" value="ECO:0007669"/>
    <property type="project" value="InterPro"/>
</dbReference>
<feature type="region of interest" description="Disordered" evidence="1">
    <location>
        <begin position="182"/>
        <end position="206"/>
    </location>
</feature>
<dbReference type="AlphaFoldDB" id="A0A2S5BDP7"/>
<dbReference type="OrthoDB" id="2329734at2759"/>
<organism evidence="2 3">
    <name type="scientific">Rhodotorula taiwanensis</name>
    <dbReference type="NCBI Taxonomy" id="741276"/>
    <lineage>
        <taxon>Eukaryota</taxon>
        <taxon>Fungi</taxon>
        <taxon>Dikarya</taxon>
        <taxon>Basidiomycota</taxon>
        <taxon>Pucciniomycotina</taxon>
        <taxon>Microbotryomycetes</taxon>
        <taxon>Sporidiobolales</taxon>
        <taxon>Sporidiobolaceae</taxon>
        <taxon>Rhodotorula</taxon>
    </lineage>
</organism>
<sequence length="219" mass="24814">MQSINRLIWGPTPQEKVRKWQTQLKREQRMLDREVHQLDLANNKVKADIKKLAQKGDTKNAKLLAREVVRSNRQKQRMLTSKAQLNSINMQLGHQLAMVKVTGTLQASTEIMKASNSLIKLPQLSSTMREMSAEMMKSGIMTEMLDDTMETLDDADEELEDEAQEEVDKILWQLTDGKLGQVDASKVGDLPQKQAAGPTPEEIERDEEMERAIQGLLSS</sequence>
<comment type="caution">
    <text evidence="2">The sequence shown here is derived from an EMBL/GenBank/DDBJ whole genome shotgun (WGS) entry which is preliminary data.</text>
</comment>
<dbReference type="EMBL" id="PJQD01000021">
    <property type="protein sequence ID" value="POY74887.1"/>
    <property type="molecule type" value="Genomic_DNA"/>
</dbReference>
<gene>
    <name evidence="2" type="ORF">BMF94_2160</name>
</gene>
<dbReference type="Gene3D" id="6.10.140.1230">
    <property type="match status" value="1"/>
</dbReference>
<protein>
    <submittedName>
        <fullName evidence="2">Uncharacterized protein</fullName>
    </submittedName>
</protein>
<evidence type="ECO:0000313" key="3">
    <source>
        <dbReference type="Proteomes" id="UP000237144"/>
    </source>
</evidence>
<reference evidence="2 3" key="1">
    <citation type="journal article" date="2018" name="Front. Microbiol.">
        <title>Prospects for Fungal Bioremediation of Acidic Radioactive Waste Sites: Characterization and Genome Sequence of Rhodotorula taiwanensis MD1149.</title>
        <authorList>
            <person name="Tkavc R."/>
            <person name="Matrosova V.Y."/>
            <person name="Grichenko O.E."/>
            <person name="Gostincar C."/>
            <person name="Volpe R.P."/>
            <person name="Klimenkova P."/>
            <person name="Gaidamakova E.K."/>
            <person name="Zhou C.E."/>
            <person name="Stewart B.J."/>
            <person name="Lyman M.G."/>
            <person name="Malfatti S.A."/>
            <person name="Rubinfeld B."/>
            <person name="Courtot M."/>
            <person name="Singh J."/>
            <person name="Dalgard C.L."/>
            <person name="Hamilton T."/>
            <person name="Frey K.G."/>
            <person name="Gunde-Cimerman N."/>
            <person name="Dugan L."/>
            <person name="Daly M.J."/>
        </authorList>
    </citation>
    <scope>NUCLEOTIDE SEQUENCE [LARGE SCALE GENOMIC DNA]</scope>
    <source>
        <strain evidence="2 3">MD1149</strain>
    </source>
</reference>
<keyword evidence="3" id="KW-1185">Reference proteome</keyword>